<dbReference type="Proteomes" id="UP000190023">
    <property type="component" value="Unassembled WGS sequence"/>
</dbReference>
<comment type="caution">
    <text evidence="2">The sequence shown here is derived from an EMBL/GenBank/DDBJ whole genome shotgun (WGS) entry which is preliminary data.</text>
</comment>
<accession>A0A1T0B238</accession>
<gene>
    <name evidence="2" type="ORF">B0188_05610</name>
</gene>
<dbReference type="EMBL" id="MUYB01000021">
    <property type="protein sequence ID" value="OOS04142.1"/>
    <property type="molecule type" value="Genomic_DNA"/>
</dbReference>
<dbReference type="OrthoDB" id="5690555at2"/>
<sequence>MRNLLIEERPLVVLPSLACKFGLLNAVILQQIHFLLKNSTHFAEGKKWIYNTYDDWAKMFPFAGESTIRKVIKDFEKVGVLVATDKFNKMRMDKTKWYSIDYDKLAELTQDVADTDCLNVSDDLLDFSRGVAKNEQLTSAKNEQTNNHRLNIDLNIDNTPLPPKTDNTDFAEQNTLSADADGEGGEKENLPAKKKKSRAGEKINFQAVIDIYNQVNEETGYRLSFVETLNEKRKRGIKKLLAALHEPTLECVESYFRELFNKLRPFHLGEDEKSGSTWRANFDWAIREDTLIKVREDNL</sequence>
<evidence type="ECO:0000313" key="3">
    <source>
        <dbReference type="Proteomes" id="UP000190023"/>
    </source>
</evidence>
<keyword evidence="3" id="KW-1185">Reference proteome</keyword>
<organism evidence="2 3">
    <name type="scientific">[Haemophilus] felis</name>
    <dbReference type="NCBI Taxonomy" id="123822"/>
    <lineage>
        <taxon>Bacteria</taxon>
        <taxon>Pseudomonadati</taxon>
        <taxon>Pseudomonadota</taxon>
        <taxon>Gammaproteobacteria</taxon>
        <taxon>Pasteurellales</taxon>
        <taxon>Pasteurellaceae</taxon>
    </lineage>
</organism>
<dbReference type="STRING" id="123822.B0188_05610"/>
<protein>
    <recommendedName>
        <fullName evidence="4">Replication protein</fullName>
    </recommendedName>
</protein>
<reference evidence="2 3" key="1">
    <citation type="submission" date="2017-02" db="EMBL/GenBank/DDBJ databases">
        <title>Draft genome sequence of Haemophilus felis CCUG 31170 type strain.</title>
        <authorList>
            <person name="Engstrom-Jakobsson H."/>
            <person name="Salva-Serra F."/>
            <person name="Thorell K."/>
            <person name="Gonzales-Siles L."/>
            <person name="Karlsson R."/>
            <person name="Boulund F."/>
            <person name="Engstrand L."/>
            <person name="Kristiansson E."/>
            <person name="Moore E."/>
        </authorList>
    </citation>
    <scope>NUCLEOTIDE SEQUENCE [LARGE SCALE GENOMIC DNA]</scope>
    <source>
        <strain evidence="2 3">CCUG 31170</strain>
    </source>
</reference>
<proteinExistence type="predicted"/>
<feature type="region of interest" description="Disordered" evidence="1">
    <location>
        <begin position="176"/>
        <end position="195"/>
    </location>
</feature>
<dbReference type="AlphaFoldDB" id="A0A1T0B238"/>
<evidence type="ECO:0000313" key="2">
    <source>
        <dbReference type="EMBL" id="OOS04142.1"/>
    </source>
</evidence>
<evidence type="ECO:0008006" key="4">
    <source>
        <dbReference type="Google" id="ProtNLM"/>
    </source>
</evidence>
<evidence type="ECO:0000256" key="1">
    <source>
        <dbReference type="SAM" id="MobiDB-lite"/>
    </source>
</evidence>
<name>A0A1T0B238_9PAST</name>